<keyword evidence="1" id="KW-0472">Membrane</keyword>
<keyword evidence="1" id="KW-1133">Transmembrane helix</keyword>
<sequence>MIEYAVSCLPMIFFFIYISRNDTELTHRNTYLIKEKERYSAIIMQSSMFFCIMFVIIFSKISFGVRYIDNITSIIISLFIIAGLFLKAYTNKIKSGSCLTSISLSKLKIMDKGMDLESEDDDDEEEEEVFVNEDGEEIVTEKRKLLKKKEKKVDDDLTEKEKEEMEKYLATSPDQDIVDHIQKPGLYQKCRYPEFFAYLLVFTSFSLLYTSNIFSVPVIGTVLVYIILIRVNELDNYYKSLLVDYEKEWAEYVKKTKKFIPFIY</sequence>
<organism evidence="2 3">
    <name type="scientific">Neocallimastix californiae</name>
    <dbReference type="NCBI Taxonomy" id="1754190"/>
    <lineage>
        <taxon>Eukaryota</taxon>
        <taxon>Fungi</taxon>
        <taxon>Fungi incertae sedis</taxon>
        <taxon>Chytridiomycota</taxon>
        <taxon>Chytridiomycota incertae sedis</taxon>
        <taxon>Neocallimastigomycetes</taxon>
        <taxon>Neocallimastigales</taxon>
        <taxon>Neocallimastigaceae</taxon>
        <taxon>Neocallimastix</taxon>
    </lineage>
</organism>
<accession>A0A1Y2D7P3</accession>
<protein>
    <submittedName>
        <fullName evidence="2">Uncharacterized protein</fullName>
    </submittedName>
</protein>
<dbReference type="AlphaFoldDB" id="A0A1Y2D7P3"/>
<keyword evidence="1" id="KW-0812">Transmembrane</keyword>
<gene>
    <name evidence="2" type="ORF">LY90DRAFT_669741</name>
</gene>
<evidence type="ECO:0000313" key="3">
    <source>
        <dbReference type="Proteomes" id="UP000193920"/>
    </source>
</evidence>
<feature type="transmembrane region" description="Helical" evidence="1">
    <location>
        <begin position="67"/>
        <end position="86"/>
    </location>
</feature>
<dbReference type="OrthoDB" id="10387860at2759"/>
<feature type="transmembrane region" description="Helical" evidence="1">
    <location>
        <begin position="195"/>
        <end position="228"/>
    </location>
</feature>
<evidence type="ECO:0000256" key="1">
    <source>
        <dbReference type="SAM" id="Phobius"/>
    </source>
</evidence>
<comment type="caution">
    <text evidence="2">The sequence shown here is derived from an EMBL/GenBank/DDBJ whole genome shotgun (WGS) entry which is preliminary data.</text>
</comment>
<keyword evidence="3" id="KW-1185">Reference proteome</keyword>
<evidence type="ECO:0000313" key="2">
    <source>
        <dbReference type="EMBL" id="ORY55217.1"/>
    </source>
</evidence>
<proteinExistence type="predicted"/>
<dbReference type="EMBL" id="MCOG01000079">
    <property type="protein sequence ID" value="ORY55217.1"/>
    <property type="molecule type" value="Genomic_DNA"/>
</dbReference>
<name>A0A1Y2D7P3_9FUNG</name>
<feature type="transmembrane region" description="Helical" evidence="1">
    <location>
        <begin position="41"/>
        <end position="61"/>
    </location>
</feature>
<dbReference type="Gene3D" id="1.20.120.1630">
    <property type="match status" value="1"/>
</dbReference>
<dbReference type="Proteomes" id="UP000193920">
    <property type="component" value="Unassembled WGS sequence"/>
</dbReference>
<reference evidence="2 3" key="1">
    <citation type="submission" date="2016-08" db="EMBL/GenBank/DDBJ databases">
        <title>A Parts List for Fungal Cellulosomes Revealed by Comparative Genomics.</title>
        <authorList>
            <consortium name="DOE Joint Genome Institute"/>
            <person name="Haitjema C.H."/>
            <person name="Gilmore S.P."/>
            <person name="Henske J.K."/>
            <person name="Solomon K.V."/>
            <person name="De Groot R."/>
            <person name="Kuo A."/>
            <person name="Mondo S.J."/>
            <person name="Salamov A.A."/>
            <person name="Labutti K."/>
            <person name="Zhao Z."/>
            <person name="Chiniquy J."/>
            <person name="Barry K."/>
            <person name="Brewer H.M."/>
            <person name="Purvine S.O."/>
            <person name="Wright A.T."/>
            <person name="Boxma B."/>
            <person name="Van Alen T."/>
            <person name="Hackstein J.H."/>
            <person name="Baker S.E."/>
            <person name="Grigoriev I.V."/>
            <person name="O'Malley M.A."/>
        </authorList>
    </citation>
    <scope>NUCLEOTIDE SEQUENCE [LARGE SCALE GENOMIC DNA]</scope>
    <source>
        <strain evidence="2 3">G1</strain>
    </source>
</reference>